<gene>
    <name evidence="9" type="ORF">SAMN05421788_11850</name>
</gene>
<evidence type="ECO:0000256" key="6">
    <source>
        <dbReference type="ARBA" id="ARBA00023012"/>
    </source>
</evidence>
<evidence type="ECO:0000256" key="4">
    <source>
        <dbReference type="ARBA" id="ARBA00022679"/>
    </source>
</evidence>
<dbReference type="SUPFAM" id="SSF55874">
    <property type="entry name" value="ATPase domain of HSP90 chaperone/DNA topoisomerase II/histidine kinase"/>
    <property type="match status" value="1"/>
</dbReference>
<comment type="catalytic activity">
    <reaction evidence="1">
        <text>ATP + protein L-histidine = ADP + protein N-phospho-L-histidine.</text>
        <dbReference type="EC" id="2.7.13.3"/>
    </reaction>
</comment>
<dbReference type="SMART" id="SM00388">
    <property type="entry name" value="HisKA"/>
    <property type="match status" value="1"/>
</dbReference>
<dbReference type="Pfam" id="PF00512">
    <property type="entry name" value="HisKA"/>
    <property type="match status" value="1"/>
</dbReference>
<dbReference type="CDD" id="cd00082">
    <property type="entry name" value="HisKA"/>
    <property type="match status" value="1"/>
</dbReference>
<evidence type="ECO:0000256" key="7">
    <source>
        <dbReference type="SAM" id="Phobius"/>
    </source>
</evidence>
<dbReference type="Gene3D" id="1.10.287.130">
    <property type="match status" value="1"/>
</dbReference>
<organism evidence="9 10">
    <name type="scientific">Filimonas lacunae</name>
    <dbReference type="NCBI Taxonomy" id="477680"/>
    <lineage>
        <taxon>Bacteria</taxon>
        <taxon>Pseudomonadati</taxon>
        <taxon>Bacteroidota</taxon>
        <taxon>Chitinophagia</taxon>
        <taxon>Chitinophagales</taxon>
        <taxon>Chitinophagaceae</taxon>
        <taxon>Filimonas</taxon>
    </lineage>
</organism>
<dbReference type="InterPro" id="IPR003661">
    <property type="entry name" value="HisK_dim/P_dom"/>
</dbReference>
<dbReference type="Gene3D" id="3.30.565.10">
    <property type="entry name" value="Histidine kinase-like ATPase, C-terminal domain"/>
    <property type="match status" value="1"/>
</dbReference>
<evidence type="ECO:0000256" key="1">
    <source>
        <dbReference type="ARBA" id="ARBA00000085"/>
    </source>
</evidence>
<evidence type="ECO:0000313" key="9">
    <source>
        <dbReference type="EMBL" id="SIT34694.1"/>
    </source>
</evidence>
<sequence>MTSAISSAVNTLWQKAIGSPEQFSLESRIFHSFSMFAFCILGFETLFNLLLHLTPSIFITASVLTIQIALYYVSRVKGRLQLAVLVSIIEINILTCLNYKYESGITGHALLLFATSLFMILCVAKKLYWKIGLAVNVLIVGSLILWEYYHPGSIVPYNSRLNMVLSNGIAYVALAILLYAGFSYILGSYNHQRQLTEKKAQEFKQLNAEKDKLLSIISHDIRGPLSAIQQYFGILSETEMGQPEREALEEHLQQTIANTQELVTNVLSWTRSQLKGHRVALHRLELARELQKTIALSRLLAQRKGIQLEVVIDSRIVVTADTDMLQLVIRNLLNNAVKFSNAGTQVTLQGSVGKKGLCTISIKDDGIGIAADKQQYIFTLNVKSTYGTSNEKGSGIGLALCREFMQLQNGDIFFTSTQGKGSVFYVTLPGEPI</sequence>
<keyword evidence="10" id="KW-1185">Reference proteome</keyword>
<dbReference type="PRINTS" id="PR00344">
    <property type="entry name" value="BCTRLSENSOR"/>
</dbReference>
<dbReference type="InterPro" id="IPR036890">
    <property type="entry name" value="HATPase_C_sf"/>
</dbReference>
<dbReference type="PANTHER" id="PTHR43711:SF31">
    <property type="entry name" value="HISTIDINE KINASE"/>
    <property type="match status" value="1"/>
</dbReference>
<reference evidence="10" key="1">
    <citation type="submission" date="2017-01" db="EMBL/GenBank/DDBJ databases">
        <authorList>
            <person name="Varghese N."/>
            <person name="Submissions S."/>
        </authorList>
    </citation>
    <scope>NUCLEOTIDE SEQUENCE [LARGE SCALE GENOMIC DNA]</scope>
    <source>
        <strain evidence="10">DSM 21054</strain>
    </source>
</reference>
<dbReference type="Pfam" id="PF02518">
    <property type="entry name" value="HATPase_c"/>
    <property type="match status" value="1"/>
</dbReference>
<dbReference type="GO" id="GO:0000155">
    <property type="term" value="F:phosphorelay sensor kinase activity"/>
    <property type="evidence" value="ECO:0007669"/>
    <property type="project" value="InterPro"/>
</dbReference>
<keyword evidence="4" id="KW-0808">Transferase</keyword>
<protein>
    <recommendedName>
        <fullName evidence="2">histidine kinase</fullName>
        <ecNumber evidence="2">2.7.13.3</ecNumber>
    </recommendedName>
</protein>
<keyword evidence="3" id="KW-0597">Phosphoprotein</keyword>
<evidence type="ECO:0000256" key="2">
    <source>
        <dbReference type="ARBA" id="ARBA00012438"/>
    </source>
</evidence>
<evidence type="ECO:0000313" key="10">
    <source>
        <dbReference type="Proteomes" id="UP000186917"/>
    </source>
</evidence>
<dbReference type="PANTHER" id="PTHR43711">
    <property type="entry name" value="TWO-COMPONENT HISTIDINE KINASE"/>
    <property type="match status" value="1"/>
</dbReference>
<dbReference type="EC" id="2.7.13.3" evidence="2"/>
<dbReference type="PROSITE" id="PS50109">
    <property type="entry name" value="HIS_KIN"/>
    <property type="match status" value="1"/>
</dbReference>
<dbReference type="InterPro" id="IPR004358">
    <property type="entry name" value="Sig_transdc_His_kin-like_C"/>
</dbReference>
<dbReference type="InterPro" id="IPR036097">
    <property type="entry name" value="HisK_dim/P_sf"/>
</dbReference>
<feature type="transmembrane region" description="Helical" evidence="7">
    <location>
        <begin position="169"/>
        <end position="189"/>
    </location>
</feature>
<proteinExistence type="predicted"/>
<dbReference type="SUPFAM" id="SSF47384">
    <property type="entry name" value="Homodimeric domain of signal transducing histidine kinase"/>
    <property type="match status" value="1"/>
</dbReference>
<dbReference type="STRING" id="477680.SAMN05421788_11850"/>
<name>A0A173MBE3_9BACT</name>
<dbReference type="RefSeq" id="WP_076382915.1">
    <property type="nucleotide sequence ID" value="NZ_AP017422.1"/>
</dbReference>
<keyword evidence="6" id="KW-0902">Two-component regulatory system</keyword>
<evidence type="ECO:0000259" key="8">
    <source>
        <dbReference type="PROSITE" id="PS50109"/>
    </source>
</evidence>
<dbReference type="EMBL" id="FTOR01000018">
    <property type="protein sequence ID" value="SIT34694.1"/>
    <property type="molecule type" value="Genomic_DNA"/>
</dbReference>
<dbReference type="AlphaFoldDB" id="A0A173MBE3"/>
<feature type="transmembrane region" description="Helical" evidence="7">
    <location>
        <begin position="29"/>
        <end position="50"/>
    </location>
</feature>
<feature type="transmembrane region" description="Helical" evidence="7">
    <location>
        <begin position="107"/>
        <end position="124"/>
    </location>
</feature>
<keyword evidence="7" id="KW-1133">Transmembrane helix</keyword>
<dbReference type="OrthoDB" id="9810447at2"/>
<accession>A0A173MBE3</accession>
<dbReference type="InterPro" id="IPR050736">
    <property type="entry name" value="Sensor_HK_Regulatory"/>
</dbReference>
<keyword evidence="5 9" id="KW-0418">Kinase</keyword>
<dbReference type="KEGG" id="fln:FLA_0829"/>
<evidence type="ECO:0000256" key="3">
    <source>
        <dbReference type="ARBA" id="ARBA00022553"/>
    </source>
</evidence>
<dbReference type="InterPro" id="IPR005467">
    <property type="entry name" value="His_kinase_dom"/>
</dbReference>
<feature type="transmembrane region" description="Helical" evidence="7">
    <location>
        <begin position="131"/>
        <end position="149"/>
    </location>
</feature>
<evidence type="ECO:0000256" key="5">
    <source>
        <dbReference type="ARBA" id="ARBA00022777"/>
    </source>
</evidence>
<feature type="domain" description="Histidine kinase" evidence="8">
    <location>
        <begin position="216"/>
        <end position="432"/>
    </location>
</feature>
<keyword evidence="7" id="KW-0812">Transmembrane</keyword>
<keyword evidence="7" id="KW-0472">Membrane</keyword>
<dbReference type="InterPro" id="IPR003594">
    <property type="entry name" value="HATPase_dom"/>
</dbReference>
<feature type="transmembrane region" description="Helical" evidence="7">
    <location>
        <begin position="56"/>
        <end position="73"/>
    </location>
</feature>
<dbReference type="Proteomes" id="UP000186917">
    <property type="component" value="Unassembled WGS sequence"/>
</dbReference>
<dbReference type="SMART" id="SM00387">
    <property type="entry name" value="HATPase_c"/>
    <property type="match status" value="1"/>
</dbReference>